<dbReference type="EMBL" id="LT991976">
    <property type="protein sequence ID" value="SPK71642.1"/>
    <property type="molecule type" value="Genomic_DNA"/>
</dbReference>
<name>A0A375IE66_9BURK</name>
<gene>
    <name evidence="2" type="ORF">CT19425_40082</name>
</gene>
<evidence type="ECO:0000256" key="1">
    <source>
        <dbReference type="SAM" id="MobiDB-lite"/>
    </source>
</evidence>
<evidence type="ECO:0000313" key="2">
    <source>
        <dbReference type="EMBL" id="SPK71642.1"/>
    </source>
</evidence>
<reference evidence="2 3" key="1">
    <citation type="submission" date="2018-01" db="EMBL/GenBank/DDBJ databases">
        <authorList>
            <person name="Gaut B.S."/>
            <person name="Morton B.R."/>
            <person name="Clegg M.T."/>
            <person name="Duvall M.R."/>
        </authorList>
    </citation>
    <scope>NUCLEOTIDE SEQUENCE [LARGE SCALE GENOMIC DNA]</scope>
    <source>
        <strain evidence="2">Cupriavidus taiwanensis LMG 19425</strain>
    </source>
</reference>
<feature type="compositionally biased region" description="Low complexity" evidence="1">
    <location>
        <begin position="112"/>
        <end position="121"/>
    </location>
</feature>
<feature type="region of interest" description="Disordered" evidence="1">
    <location>
        <begin position="34"/>
        <end position="54"/>
    </location>
</feature>
<organism evidence="2 3">
    <name type="scientific">Cupriavidus taiwanensis</name>
    <dbReference type="NCBI Taxonomy" id="164546"/>
    <lineage>
        <taxon>Bacteria</taxon>
        <taxon>Pseudomonadati</taxon>
        <taxon>Pseudomonadota</taxon>
        <taxon>Betaproteobacteria</taxon>
        <taxon>Burkholderiales</taxon>
        <taxon>Burkholderiaceae</taxon>
        <taxon>Cupriavidus</taxon>
    </lineage>
</organism>
<protein>
    <submittedName>
        <fullName evidence="2">Uncharacterized protein</fullName>
    </submittedName>
</protein>
<dbReference type="Proteomes" id="UP000255505">
    <property type="component" value="Chromosome I"/>
</dbReference>
<proteinExistence type="predicted"/>
<evidence type="ECO:0000313" key="3">
    <source>
        <dbReference type="Proteomes" id="UP000255505"/>
    </source>
</evidence>
<dbReference type="AlphaFoldDB" id="A0A375IE66"/>
<sequence>MLPMSPVHTANGTGETTSAVLFGLRSCHARHLTASTRSAPGPAPRHRCPHPRAGARQLSRGRVAGGAPVLRPPAQPVLAAAGRADRRATAGAALCRTAGAAAGASHRRVGRAGRVPARRQPGQQYPLSPGQRFHAPARTGAGAAAHRLQRRHLRPLCAPVCRAGLRDRGAAIVQPGACRAQLRAEAGAVARPAGLKPLATAWMYRILLPGSDAFRIAVGHRAPILESGRPMIPDGEYRPLLVRLAGSHFLTHGANASGSE</sequence>
<accession>A0A375IE66</accession>
<feature type="region of interest" description="Disordered" evidence="1">
    <location>
        <begin position="105"/>
        <end position="130"/>
    </location>
</feature>